<evidence type="ECO:0000256" key="5">
    <source>
        <dbReference type="ARBA" id="ARBA00022692"/>
    </source>
</evidence>
<feature type="transmembrane region" description="Helical" evidence="8">
    <location>
        <begin position="289"/>
        <end position="307"/>
    </location>
</feature>
<evidence type="ECO:0000256" key="8">
    <source>
        <dbReference type="RuleBase" id="RU365092"/>
    </source>
</evidence>
<keyword evidence="10" id="KW-1185">Reference proteome</keyword>
<organism evidence="9 10">
    <name type="scientific">Sporolactobacillus kofuensis</name>
    <dbReference type="NCBI Taxonomy" id="269672"/>
    <lineage>
        <taxon>Bacteria</taxon>
        <taxon>Bacillati</taxon>
        <taxon>Bacillota</taxon>
        <taxon>Bacilli</taxon>
        <taxon>Bacillales</taxon>
        <taxon>Sporolactobacillaceae</taxon>
        <taxon>Sporolactobacillus</taxon>
    </lineage>
</organism>
<feature type="transmembrane region" description="Helical" evidence="8">
    <location>
        <begin position="465"/>
        <end position="485"/>
    </location>
</feature>
<evidence type="ECO:0000256" key="3">
    <source>
        <dbReference type="ARBA" id="ARBA00022448"/>
    </source>
</evidence>
<comment type="function">
    <text evidence="8">Uptake of L-lactate across the membrane. Can also transport D-lactate and glycolate.</text>
</comment>
<dbReference type="PANTHER" id="PTHR30003:SF0">
    <property type="entry name" value="GLYCOLATE PERMEASE GLCA-RELATED"/>
    <property type="match status" value="1"/>
</dbReference>
<dbReference type="Proteomes" id="UP001596267">
    <property type="component" value="Unassembled WGS sequence"/>
</dbReference>
<accession>A0ABW1WEJ3</accession>
<dbReference type="Pfam" id="PF02652">
    <property type="entry name" value="Lactate_perm"/>
    <property type="match status" value="1"/>
</dbReference>
<dbReference type="NCBIfam" id="TIGR00795">
    <property type="entry name" value="lctP"/>
    <property type="match status" value="1"/>
</dbReference>
<dbReference type="EMBL" id="JBHSTQ010000006">
    <property type="protein sequence ID" value="MFC6386490.1"/>
    <property type="molecule type" value="Genomic_DNA"/>
</dbReference>
<feature type="transmembrane region" description="Helical" evidence="8">
    <location>
        <begin position="41"/>
        <end position="59"/>
    </location>
</feature>
<evidence type="ECO:0000313" key="9">
    <source>
        <dbReference type="EMBL" id="MFC6386490.1"/>
    </source>
</evidence>
<comment type="similarity">
    <text evidence="2 8">Belongs to the lactate permease family.</text>
</comment>
<protein>
    <recommendedName>
        <fullName evidence="8">L-lactate permease</fullName>
    </recommendedName>
</protein>
<feature type="transmembrane region" description="Helical" evidence="8">
    <location>
        <begin position="394"/>
        <end position="411"/>
    </location>
</feature>
<feature type="transmembrane region" description="Helical" evidence="8">
    <location>
        <begin position="251"/>
        <end position="268"/>
    </location>
</feature>
<evidence type="ECO:0000256" key="7">
    <source>
        <dbReference type="ARBA" id="ARBA00023136"/>
    </source>
</evidence>
<evidence type="ECO:0000313" key="10">
    <source>
        <dbReference type="Proteomes" id="UP001596267"/>
    </source>
</evidence>
<feature type="transmembrane region" description="Helical" evidence="8">
    <location>
        <begin position="138"/>
        <end position="162"/>
    </location>
</feature>
<keyword evidence="6 8" id="KW-1133">Transmembrane helix</keyword>
<keyword evidence="3 8" id="KW-0813">Transport</keyword>
<evidence type="ECO:0000256" key="1">
    <source>
        <dbReference type="ARBA" id="ARBA00004651"/>
    </source>
</evidence>
<keyword evidence="5 8" id="KW-0812">Transmembrane</keyword>
<feature type="transmembrane region" description="Helical" evidence="8">
    <location>
        <begin position="71"/>
        <end position="94"/>
    </location>
</feature>
<dbReference type="PANTHER" id="PTHR30003">
    <property type="entry name" value="L-LACTATE PERMEASE"/>
    <property type="match status" value="1"/>
</dbReference>
<feature type="transmembrane region" description="Helical" evidence="8">
    <location>
        <begin position="197"/>
        <end position="216"/>
    </location>
</feature>
<evidence type="ECO:0000256" key="4">
    <source>
        <dbReference type="ARBA" id="ARBA00022475"/>
    </source>
</evidence>
<feature type="transmembrane region" description="Helical" evidence="8">
    <location>
        <begin position="354"/>
        <end position="373"/>
    </location>
</feature>
<keyword evidence="7 8" id="KW-0472">Membrane</keyword>
<keyword evidence="4 8" id="KW-1003">Cell membrane</keyword>
<sequence length="531" mass="56479">MVWTQNYDPGHNIWISSAVAALPIVFFFLALTVLKMKGHMAAFFTVLIALTTALIFYQMPAKTAIGAAGYGAAYSIWPIAYIVLGAVFLYKLTVKSGQFEVIRASIVSLTDDPRLQVLIVGFIFNSFLEGAAGFGAPIAITAALLVGLGFDPVKAAGLCLIANIAPGSFGAMGIPIIVAGQVTGIAPHLIAAQLSTYMPYISFTVPFLIVVIMSGFQGVKKIWRPTLVTALSYSLTQWVTIRFIGPELPDITSAIVALICLATYLKLARHENTSPKSEHLSVVKVLKGWSPFILLTLFVLIWCSNGFKQLFTESGILSGTTVTIPFPWLHNMVLKGAPLVPETTLYPAILKLDFLSATGTAIACACITTMVLLKIKLRDAGQVFVETVKELIKPILTIMFVLSFAFIANYSGESATLGIALAHTARYFPAVSPILGWLGVFLTGSVVSANALFGGLQHATANQIGVLPLILITANVGGGTVAKMLSPQSIAVATGAVGLAGKEGILLRFTIKYSVVFLVIVCAVAYVQSII</sequence>
<dbReference type="RefSeq" id="WP_253054125.1">
    <property type="nucleotide sequence ID" value="NZ_JAMXWN010000006.1"/>
</dbReference>
<feature type="transmembrane region" description="Helical" evidence="8">
    <location>
        <begin position="505"/>
        <end position="527"/>
    </location>
</feature>
<gene>
    <name evidence="9" type="ORF">ACFP7A_07740</name>
</gene>
<evidence type="ECO:0000256" key="6">
    <source>
        <dbReference type="ARBA" id="ARBA00022989"/>
    </source>
</evidence>
<evidence type="ECO:0000256" key="2">
    <source>
        <dbReference type="ARBA" id="ARBA00010100"/>
    </source>
</evidence>
<feature type="transmembrane region" description="Helical" evidence="8">
    <location>
        <begin position="228"/>
        <end position="245"/>
    </location>
</feature>
<feature type="transmembrane region" description="Helical" evidence="8">
    <location>
        <begin position="431"/>
        <end position="453"/>
    </location>
</feature>
<name>A0ABW1WEJ3_9BACL</name>
<feature type="transmembrane region" description="Helical" evidence="8">
    <location>
        <begin position="12"/>
        <end position="34"/>
    </location>
</feature>
<comment type="subcellular location">
    <subcellularLocation>
        <location evidence="1 8">Cell membrane</location>
        <topology evidence="1 8">Multi-pass membrane protein</topology>
    </subcellularLocation>
</comment>
<dbReference type="InterPro" id="IPR003804">
    <property type="entry name" value="Lactate_perm"/>
</dbReference>
<comment type="caution">
    <text evidence="9">The sequence shown here is derived from an EMBL/GenBank/DDBJ whole genome shotgun (WGS) entry which is preliminary data.</text>
</comment>
<proteinExistence type="inferred from homology"/>
<reference evidence="10" key="1">
    <citation type="journal article" date="2019" name="Int. J. Syst. Evol. Microbiol.">
        <title>The Global Catalogue of Microorganisms (GCM) 10K type strain sequencing project: providing services to taxonomists for standard genome sequencing and annotation.</title>
        <authorList>
            <consortium name="The Broad Institute Genomics Platform"/>
            <consortium name="The Broad Institute Genome Sequencing Center for Infectious Disease"/>
            <person name="Wu L."/>
            <person name="Ma J."/>
        </authorList>
    </citation>
    <scope>NUCLEOTIDE SEQUENCE [LARGE SCALE GENOMIC DNA]</scope>
    <source>
        <strain evidence="10">CCUG 42001</strain>
    </source>
</reference>